<evidence type="ECO:0000313" key="1">
    <source>
        <dbReference type="EMBL" id="SVE41026.1"/>
    </source>
</evidence>
<organism evidence="1">
    <name type="scientific">marine metagenome</name>
    <dbReference type="NCBI Taxonomy" id="408172"/>
    <lineage>
        <taxon>unclassified sequences</taxon>
        <taxon>metagenomes</taxon>
        <taxon>ecological metagenomes</taxon>
    </lineage>
</organism>
<gene>
    <name evidence="1" type="ORF">METZ01_LOCUS493880</name>
</gene>
<protein>
    <submittedName>
        <fullName evidence="1">Uncharacterized protein</fullName>
    </submittedName>
</protein>
<accession>A0A383D913</accession>
<sequence>MQSNLSRASSYSFSGRLKNGHISEHIAYLLEHFNRYSGQHISISDIDSVFGFTDRYCSLYGGRSFNAYEPARIQITDDEISWMYDFGIGLKIALSAPKVSRKEYLSCRAYLDRYYRKGNTLIITSDRFAEWIREDYPDYLIEASVIRNTDSQEAIKSAAQIYDYIVVPIILNDDSIFLGNIEDKEKIRLFVNAECSYN</sequence>
<reference evidence="1" key="1">
    <citation type="submission" date="2018-05" db="EMBL/GenBank/DDBJ databases">
        <authorList>
            <person name="Lanie J.A."/>
            <person name="Ng W.-L."/>
            <person name="Kazmierczak K.M."/>
            <person name="Andrzejewski T.M."/>
            <person name="Davidsen T.M."/>
            <person name="Wayne K.J."/>
            <person name="Tettelin H."/>
            <person name="Glass J.I."/>
            <person name="Rusch D."/>
            <person name="Podicherti R."/>
            <person name="Tsui H.-C.T."/>
            <person name="Winkler M.E."/>
        </authorList>
    </citation>
    <scope>NUCLEOTIDE SEQUENCE</scope>
</reference>
<proteinExistence type="predicted"/>
<name>A0A383D913_9ZZZZ</name>
<feature type="non-terminal residue" evidence="1">
    <location>
        <position position="198"/>
    </location>
</feature>
<dbReference type="AlphaFoldDB" id="A0A383D913"/>
<dbReference type="EMBL" id="UINC01215377">
    <property type="protein sequence ID" value="SVE41026.1"/>
    <property type="molecule type" value="Genomic_DNA"/>
</dbReference>